<dbReference type="EMBL" id="CP162551">
    <property type="protein sequence ID" value="XDI37663.1"/>
    <property type="molecule type" value="Genomic_DNA"/>
</dbReference>
<gene>
    <name evidence="1" type="ORF">AB3N04_04915</name>
</gene>
<organism evidence="1">
    <name type="scientific">Alkalihalophilus sp. As8PL</name>
    <dbReference type="NCBI Taxonomy" id="3237103"/>
    <lineage>
        <taxon>Bacteria</taxon>
        <taxon>Bacillati</taxon>
        <taxon>Bacillota</taxon>
        <taxon>Bacilli</taxon>
        <taxon>Bacillales</taxon>
        <taxon>Bacillaceae</taxon>
        <taxon>Alkalihalophilus</taxon>
    </lineage>
</organism>
<proteinExistence type="predicted"/>
<name>A0AB39BVG0_9BACI</name>
<dbReference type="RefSeq" id="WP_317120255.1">
    <property type="nucleotide sequence ID" value="NZ_CP162551.1"/>
</dbReference>
<dbReference type="AlphaFoldDB" id="A0AB39BVG0"/>
<protein>
    <recommendedName>
        <fullName evidence="2">CcmD family protein</fullName>
    </recommendedName>
</protein>
<evidence type="ECO:0000313" key="1">
    <source>
        <dbReference type="EMBL" id="XDI37663.1"/>
    </source>
</evidence>
<accession>A0AB39BVG0</accession>
<evidence type="ECO:0008006" key="2">
    <source>
        <dbReference type="Google" id="ProtNLM"/>
    </source>
</evidence>
<reference evidence="1" key="1">
    <citation type="submission" date="2024-07" db="EMBL/GenBank/DDBJ databases">
        <title>Identification and characteristics of an arsenic-resistant bacterial isolate, which belongs to a novel species.</title>
        <authorList>
            <person name="Juszczyk A."/>
            <person name="Kowalczyk A."/>
            <person name="Was K."/>
            <person name="Kosowicz W."/>
            <person name="Budzyn A."/>
            <person name="Latowski D."/>
        </authorList>
    </citation>
    <scope>NUCLEOTIDE SEQUENCE</scope>
    <source>
        <strain evidence="1">As8PL</strain>
    </source>
</reference>
<sequence>MFIFWLIAFPILMFTLFSIEKKLSKLNEQNSELIELLKGRDKDE</sequence>